<proteinExistence type="predicted"/>
<dbReference type="EMBL" id="FMUQ01000015">
    <property type="protein sequence ID" value="SCY20234.1"/>
    <property type="molecule type" value="Genomic_DNA"/>
</dbReference>
<name>A0A1G5DZT2_9PAST</name>
<protein>
    <submittedName>
        <fullName evidence="2">Uncharacterized protein</fullName>
    </submittedName>
</protein>
<feature type="transmembrane region" description="Helical" evidence="1">
    <location>
        <begin position="320"/>
        <end position="338"/>
    </location>
</feature>
<keyword evidence="1" id="KW-0812">Transmembrane</keyword>
<keyword evidence="3" id="KW-1185">Reference proteome</keyword>
<organism evidence="2 3">
    <name type="scientific">Basfia succiniciproducens</name>
    <dbReference type="NCBI Taxonomy" id="653940"/>
    <lineage>
        <taxon>Bacteria</taxon>
        <taxon>Pseudomonadati</taxon>
        <taxon>Pseudomonadota</taxon>
        <taxon>Gammaproteobacteria</taxon>
        <taxon>Pasteurellales</taxon>
        <taxon>Pasteurellaceae</taxon>
        <taxon>Basfia</taxon>
    </lineage>
</organism>
<evidence type="ECO:0000313" key="3">
    <source>
        <dbReference type="Proteomes" id="UP000199588"/>
    </source>
</evidence>
<evidence type="ECO:0000313" key="2">
    <source>
        <dbReference type="EMBL" id="SCY20234.1"/>
    </source>
</evidence>
<accession>A0A1G5DZT2</accession>
<keyword evidence="1" id="KW-1133">Transmembrane helix</keyword>
<comment type="caution">
    <text evidence="2">The sequence shown here is derived from an EMBL/GenBank/DDBJ whole genome shotgun (WGS) entry which is preliminary data.</text>
</comment>
<dbReference type="Proteomes" id="UP000199588">
    <property type="component" value="Unassembled WGS sequence"/>
</dbReference>
<reference evidence="2 3" key="1">
    <citation type="submission" date="2016-10" db="EMBL/GenBank/DDBJ databases">
        <authorList>
            <person name="Varghese N."/>
            <person name="Submissions S."/>
        </authorList>
    </citation>
    <scope>NUCLEOTIDE SEQUENCE [LARGE SCALE GENOMIC DNA]</scope>
    <source>
        <strain evidence="2 3">DSM 22022</strain>
    </source>
</reference>
<sequence>MNKGEFVRSFLLEYTKRERDDVSKETEIEIDIHVNLWGVNARKPEIAPIIDFGFMVENIKSVSSIILYCPFHIDRVDDLGGILSQQPDLIEAIFNEDCEVLSKIHPNRTKITKRGDNFKSSSEDRKEFILYKLDASLIEFCDQDEYGRVEVNVKNILSGNEEVLPSLNGTDIYYFRIRIHPKDNDHIYILKRENERINILQDSSLRTTEIIDFRINDFRSITENIKEEVFRLNTFNINSIHYLIMRSSTDEFISGSDKYKSRLLEREVWKDYIELNKNNDVIAYHFKEIAEEKNENNKKYISSFTNLSRFKYPLNVGKRMLCYVLIVILISVISNLFYDFFLRFFH</sequence>
<keyword evidence="1" id="KW-0472">Membrane</keyword>
<gene>
    <name evidence="2" type="ORF">SAMN02910354_01835</name>
</gene>
<evidence type="ECO:0000256" key="1">
    <source>
        <dbReference type="SAM" id="Phobius"/>
    </source>
</evidence>